<protein>
    <submittedName>
        <fullName evidence="1">Uncharacterized protein</fullName>
    </submittedName>
</protein>
<reference evidence="1" key="2">
    <citation type="submission" date="2022-01" db="EMBL/GenBank/DDBJ databases">
        <authorList>
            <person name="Yamashiro T."/>
            <person name="Shiraishi A."/>
            <person name="Satake H."/>
            <person name="Nakayama K."/>
        </authorList>
    </citation>
    <scope>NUCLEOTIDE SEQUENCE</scope>
</reference>
<evidence type="ECO:0000313" key="1">
    <source>
        <dbReference type="EMBL" id="GJT36568.1"/>
    </source>
</evidence>
<accession>A0ABQ5DE36</accession>
<dbReference type="Proteomes" id="UP001151760">
    <property type="component" value="Unassembled WGS sequence"/>
</dbReference>
<proteinExistence type="predicted"/>
<reference evidence="1" key="1">
    <citation type="journal article" date="2022" name="Int. J. Mol. Sci.">
        <title>Draft Genome of Tanacetum Coccineum: Genomic Comparison of Closely Related Tanacetum-Family Plants.</title>
        <authorList>
            <person name="Yamashiro T."/>
            <person name="Shiraishi A."/>
            <person name="Nakayama K."/>
            <person name="Satake H."/>
        </authorList>
    </citation>
    <scope>NUCLEOTIDE SEQUENCE</scope>
</reference>
<comment type="caution">
    <text evidence="1">The sequence shown here is derived from an EMBL/GenBank/DDBJ whole genome shotgun (WGS) entry which is preliminary data.</text>
</comment>
<sequence>MVSSFNDEIDFRISFNNSDNEDYTVIFDKNSFSYKIISTNDLKTDSKNDNEKVNMPSLPPPELTVSCFDDLDFFNDFENEFPAIVYNDAQMSKSDLLTEPILSPQHIDEFDLNDETSLSKYDEEEQNILYFNDLFSFNIIHPNDLMTEKDNDDNEIDIIQSSGGRGIHRGDSARFLGSTQDYLWEAGGGRHLKRHAKGRKSGARLSGGHLIRRLAHHFDLRRTELVAAAAALGGAEVAPDVDEGAQAVSAPVHAPPHPHLVGGRNIP</sequence>
<dbReference type="EMBL" id="BQNB010015149">
    <property type="protein sequence ID" value="GJT36568.1"/>
    <property type="molecule type" value="Genomic_DNA"/>
</dbReference>
<evidence type="ECO:0000313" key="2">
    <source>
        <dbReference type="Proteomes" id="UP001151760"/>
    </source>
</evidence>
<gene>
    <name evidence="1" type="ORF">Tco_0926987</name>
</gene>
<organism evidence="1 2">
    <name type="scientific">Tanacetum coccineum</name>
    <dbReference type="NCBI Taxonomy" id="301880"/>
    <lineage>
        <taxon>Eukaryota</taxon>
        <taxon>Viridiplantae</taxon>
        <taxon>Streptophyta</taxon>
        <taxon>Embryophyta</taxon>
        <taxon>Tracheophyta</taxon>
        <taxon>Spermatophyta</taxon>
        <taxon>Magnoliopsida</taxon>
        <taxon>eudicotyledons</taxon>
        <taxon>Gunneridae</taxon>
        <taxon>Pentapetalae</taxon>
        <taxon>asterids</taxon>
        <taxon>campanulids</taxon>
        <taxon>Asterales</taxon>
        <taxon>Asteraceae</taxon>
        <taxon>Asteroideae</taxon>
        <taxon>Anthemideae</taxon>
        <taxon>Anthemidinae</taxon>
        <taxon>Tanacetum</taxon>
    </lineage>
</organism>
<keyword evidence="2" id="KW-1185">Reference proteome</keyword>
<name>A0ABQ5DE36_9ASTR</name>